<keyword evidence="4" id="KW-0325">Glycoprotein</keyword>
<keyword evidence="3" id="KW-0378">Hydrolase</keyword>
<keyword evidence="8" id="KW-1185">Reference proteome</keyword>
<dbReference type="Pfam" id="PF19077">
    <property type="entry name" value="Big_13"/>
    <property type="match status" value="1"/>
</dbReference>
<sequence length="4701" mass="470993">MGTGTADAVTGAYSIVPSVVLVDGAVLSVTATDAAGNVSPVAMTTVDATAPALPTINATDGSSITGVAEAGSVVTLKDAAGVLIGTATADALTGAYSIVPSVVLVDGALLSVTATDAAGNVSPVATATVNAAGDITPPIVPIINATDGSPITGVAEAGSFVTIKDALGAVIGTGTADAVTGAYSIIPSTVPADGAVLSVIATDAAGNVSPVATTTVDATVPALPTINATDGSPIAGVAEAGSFVTIKDALGAVIGTGTADAVTGAYSIVPSTVPVDGAVLSVTATDAAGNVSSVATTIVDATAPTSIVSAIGDTSKTAAEATHAAGVVTVNGETGSTSVLTLVGVNGTVTKTIANDGTALPVVLSAADLTILGDGAVEVTTITTDVAGNAITTADVSDGDFVLDTVAPMPVISAIGDVAKTAAEATDAAGVVTVTGETGSTSVVTFVGVNGTVTKTITNDGTALPVVLSAADLTTLGDGAVEVTTVTTDAAGNPTTTADVSDGDFVLDTAAPTPTVTAIGDAAKTVAEATDAAGIVTVNGETGSTAVVTFVGVNGTVTKTIANDGTALPVVLTAADLATLGDGAVEVTTVTTDAAGNPTTTADVSDGDFILDIIAPIVTAPVVSYTDNNIPADQIDLIVQTFGSGTGRASFASAGVIATTSYIYSAGAVPDGDYTLSNTVSGLETWWASANVTVPAAQDLAFRDHTGDVNGRFLAVNASAAPGEFYRQPITVSDAGDYKVAAFLASANNAPINANVTIKIVDSLGNIVASIDTGDLPDYTNAASAWREYSLMANLPAGSYNFVLVNNAPGGSGNDIFIDDISFSYMGVNAISGITSTAAVTNDTSPVINGALTTALDSGDIVNVYRDGVKVGTATVSGNAWTFADSGLIDGTTYIYTAKVADPAGNETVTGTAFTMTIDTTAPTATASVTGYADNVGGVTSTASTAPTTDDTSPVINGTLSAPLAVGEVVNVYRGTTLIGTATVNGLTWTYADSGLANSTTYAYKARVADAAGNISATSVALNITIDTTTPGIDVTPPTIIGFSSATVDGTYGDGSIINITATASEPVAAGSSIDILLDTGDIVHLVAAADGTTMIGDYIVSPGDTSTDLKVLSYTAGTVAAPSVHDLAGNAMTSTAMPVASANIDAAQAIVVDSPIQAPATLALMGDRLDDHLGWDVANIGDFNNDGISDFAISAPQWDINPNLFGAYDAGAVYIVYGNQTGLPNVGDMQNLTVAQGFRLTGHDASNLLYGGDAIGEIINPLGDINGDGYADLGIGAKNTDTAYVLLGGNAATFSATTYDIESVNGNIFSIAGGGAFGYSVSGADVNNDGYSDILIGAPLVDNSILDWDRGRAYIMYGHAGAATDVNFTDVTLTSNTFTNQTLSSVLSASNDLPLFADANDASIANPYRLGDSISNVGDVNGDGINDFVVTAPTSDNAMSGTGNAGSAWLVYGQQGKYTFNVDLSNLTLAQGVQINAYGGELLGGEGSGHNLTTALGDINGDGVGDFAISAPSSAATGSDGQVWVIYGRNGGLTHDINLNVNAPFLSTSLGYDSGVNPFTAADGFLLRSELEFLTSSNLGVSIRGGQDINGDGIDDFVVSDPTQNQTWEGDAGSVYVVYGQDGGFGSNDITLPNLLANSQQAVEIKGLTGGDTLGSGVALGDWNGDGLSEIAIGQANGDSSNGFLVNDDIGGAFIMPSISQLTQAVIATANTITAINGSPDRVSGGAGNDTINSVSTKDVAYGGSGADVINIISNDFTRVDGGLGIDTLTVASPSAMVLDLAALGSKVQNFEKFDLGVADGVGHTINLRLSDVLNETTNTVLGHMEVTGGAVDTVNLNGTGNWITSSPVTASGITFDIYHNNLLDAANTLGDVWIQQGVNVAYTPDTSAPLVLNFSSTTADGSYAAGSSINITATMTESVKAGSSIDVTLNTGDLIHLVAAADGTALVGTYTVGLGDAAADLKVISYTAGTFAAPAVHDLAGNAMTNMAMPVANANIDAVQAIVVAAPIAEPAVDTLKGDNGGDNLGRDVSNVGDFNGDGIADFAVSAPNYDATSGFFGGNNEGGVYVVYGTTAGIPVIGDIGSMAITQGLKITGASPGDVIGKMINAVGDVNGDGFADLVIGATAVNKAYVVLGSNIAYITGSVSLGAVLGTTTSNNIFAITASSNIEAGYSVSGVDVNNDGYSDILFGAPVAGSGAGAGYVMYGHGGAITNVTFPDITLSTISGEANTFANGTIGTKLLPSHDLNLLGLSNDQANSGRLGEATSNVGDVNGDGIDDFIFTASTSTNALSPLLAGGSAWLVYGQQGGFGASLDLNNLTLAQGVQLNGYLGENLGGNAGRNVTTALGDINGDGIGDFAIAAAQHNHVWVVYGVNGGHANNINLDTNTLTAADGFVLNSEFDLGGSQLGASIRGGQDINGDGLDDFVVSAPNQDLGLAIDAGAAYVIYGQKGGFGSNSVDLSALLTSSQQAIKISGQGRLGSGVAVGDWNGDGVADIGIGRESEYFFGDGSAYVLPGTSQLTQTGDSGNNIIAAVTKSEERISGAQGNDTINNVSTLDVAYGGAGDDLISIASNDFTRVDGGLGVDTLSLAGAPAMTLNFSSLGSKVQGFEKFDLGAADGVGHTLKLRLSDVLNETNASTLGHMQVTGGATDTVNLSGTWATSSTATASGVTFDVYHNSALAAGNTLGDVWVQQGVVVVSTNGLDTTAPLAPVATVAANGATVTGTAEAGSTVTIKNAANTILGTTVAALDGSYSVPLSPALTNGEALTATATDAANNVSPVASAMAPDTTAPTASVTTATIDTVTNAVVQSTEVGTAYLVKDTVTVTNLASITSAADNVWNQVPISTANSNTNLVATGLLDGTYKVYTVDAAGNLSAASTNSITVADTALHLGPVAGVNLNLIAPVTMADGKVYYHLDQSGDGVFSGSDHVDHDLLDALLNGGADTINTQLSGAVAGVDDERTIIVGGYTLVLPTVAELTALYNDPAPNPPVGWDNINHYWSATLYSPTAHYNELLTTGQVNGYADGNGFSVTFQVIANPVVANPLTFTSMSIDLATASDNGVSTTDNITSNTAPTINGTVTGLSATVAAAATAGTVTANLFDDKNDNGLYDAGDSLLAVNIPLSVTGTNATFTAQPTLLGGTYNTKAILIDQANNASVAGLLDNSGTAQVVVDWTAAPSVVAGNQANDGLGYAMANAGDFNGDGYADFILTAPHDQSSSFDIGVRKSDMYIVYGSATGLTNVGDIDTMTAAQGIHITSTAIVGADIALQGLVTSGIGDLNGDGYADVAIGSHRDDSLYVVFGRGGNSTATFDLRSIETGATTNGFHIANWATGAWMATGLGGGDVNGDGYGDLMFGSSDGLGNGLAYTLYGHAGASGDASWSNLYATATEGLHVKGTLGVYGAPLDAGAYTTLSTTYDPTGQAHDFDSDLGDRVTVISDVNGDGYNDYIVTAPRADTTTSFDAGSAYLLFGSASGLGSGFDLGNLSPSQGVRLNGTENYEYLGGSTLLAGGIGDHGDALWGQGASVSNIGDINADGVADFAIGSPTWGDQVADGQAAGRVYVLYGKGIGANWADVDLANLNGSNGFIINSTALGSTSSIIANSQDAQLGFSISNGGDVNGDGVDDFIISAPGADNGATTDTGAAYLVYGQAGGTSFTAITNLDSLVSSGKAIKYSGINTKDFAGTGLATGDWDGDGIADVTYSVWESDTATIDNGGSYVVYKGGLSNLTQSFTTGNDSLTAGTNSGGATIVNGVDRISGGLGNDSITGIGTDTTGTTATTTLHDVAYGGQGNDHIALAGTNFTRVDGGLGIDTLGLTGATALSLDLTPYNTRVKGFEKFDLGASDSVGHTLSMRLADVLNEPGTNALGHIEVVGGAGDKVDLSGEGSWTTATTQAASGVTYNVYHNSALDAANTKGDVWVQQGVTVNGTNTSASDNNVPLAGTAVLPVTLSVSSTSSSTQINDGLGFAMSDAGDFNGDGYTDYIVSAPHNQIGGLAVAAGNMYIVYGSQTGLPTLSNIDSMTASQGIKLASNSLYADGYQGMVVTSIGDLNGDGFADVAIGSILNDSLYVVFGRGGNTTSALQLTDLDNVATADGFRIRNWDTGAWFASGLSGGDVNNDGYSDLMFGSSDGLGNGMYFTLYGHTGAAGAANWGNILAETTSLNTSTNSQLPGDELNRSAYTAVKTTYISQTQATVHDLDSDLGDRIKIVGDVNGDGFNDYVVTAPRAEATASTFDAGRAYLMFGTEAGLGKGFDLNDLSPTQGIRINGTENYEDLGGSTLFAGGNDDNADAYYGMGSSVNSIGDINGDGITDFAIGSPEWGDQVADAQSTGRTYIVYGKGAGMDWSDINLASLGSQGFIMQGSITDVSNGFNFNTTHHDQLGFSVSNGGDVNGDGIDDFLIGAPGETAGALKDYAGAAYLVFGQAGGTGFLSTTGLDVLVTANKAIRFAGVNADDYTGTGVTIGDWNGDGIADVSYGTWENGATNTGSYQVYNGATSNLTQTFTLGNDTLAAGTHNGSGPVLVAGVDRISGGQGNDTLTGIGTDTTGTMDTTSLHDVAYGGAGDDNISLAGMSFTRVDGGLGIDTLTLAGTSSLSLNIAEYGNRVKGFEKFDLGSSDGIGHNLSLRLSDVLNETNSSVLGHMQVTGGAGDSVQLNGSGTWTTATTATATGITFDVYHNTNLDAANKLGDVWIQQGMAVL</sequence>
<feature type="domain" description="Bacterial Ig" evidence="5">
    <location>
        <begin position="146"/>
        <end position="216"/>
    </location>
</feature>
<feature type="domain" description="Bacterial Ig" evidence="5">
    <location>
        <begin position="224"/>
        <end position="298"/>
    </location>
</feature>
<evidence type="ECO:0000313" key="8">
    <source>
        <dbReference type="Proteomes" id="UP000195667"/>
    </source>
</evidence>
<dbReference type="SMART" id="SM00191">
    <property type="entry name" value="Int_alpha"/>
    <property type="match status" value="28"/>
</dbReference>
<evidence type="ECO:0000256" key="3">
    <source>
        <dbReference type="ARBA" id="ARBA00022801"/>
    </source>
</evidence>
<reference evidence="8" key="1">
    <citation type="submission" date="2017-02" db="EMBL/GenBank/DDBJ databases">
        <authorList>
            <person name="Daims H."/>
        </authorList>
    </citation>
    <scope>NUCLEOTIDE SEQUENCE [LARGE SCALE GENOMIC DNA]</scope>
</reference>
<keyword evidence="2" id="KW-0677">Repeat</keyword>
<dbReference type="GO" id="GO:0016787">
    <property type="term" value="F:hydrolase activity"/>
    <property type="evidence" value="ECO:0007669"/>
    <property type="project" value="UniProtKB-KW"/>
</dbReference>
<dbReference type="InterPro" id="IPR013519">
    <property type="entry name" value="Int_alpha_beta-p"/>
</dbReference>
<dbReference type="InterPro" id="IPR013783">
    <property type="entry name" value="Ig-like_fold"/>
</dbReference>
<dbReference type="GO" id="GO:0007155">
    <property type="term" value="P:cell adhesion"/>
    <property type="evidence" value="ECO:0007669"/>
    <property type="project" value="InterPro"/>
</dbReference>
<dbReference type="Pfam" id="PF17936">
    <property type="entry name" value="Big_6"/>
    <property type="match status" value="4"/>
</dbReference>
<dbReference type="PRINTS" id="PR01185">
    <property type="entry name" value="INTEGRINA"/>
</dbReference>
<dbReference type="InterPro" id="IPR000413">
    <property type="entry name" value="Integrin_alpha"/>
</dbReference>
<accession>A0A1R4H2I1</accession>
<protein>
    <submittedName>
        <fullName evidence="7">Uncharacterized protein</fullName>
    </submittedName>
</protein>
<gene>
    <name evidence="7" type="ORF">CRENPOLYSF1_1450001</name>
</gene>
<evidence type="ECO:0000256" key="2">
    <source>
        <dbReference type="ARBA" id="ARBA00022737"/>
    </source>
</evidence>
<dbReference type="Pfam" id="PF01839">
    <property type="entry name" value="FG-GAP"/>
    <property type="match status" value="12"/>
</dbReference>
<evidence type="ECO:0000256" key="1">
    <source>
        <dbReference type="ARBA" id="ARBA00022729"/>
    </source>
</evidence>
<evidence type="ECO:0000259" key="6">
    <source>
        <dbReference type="Pfam" id="PF19077"/>
    </source>
</evidence>
<evidence type="ECO:0000259" key="5">
    <source>
        <dbReference type="Pfam" id="PF17936"/>
    </source>
</evidence>
<dbReference type="PANTHER" id="PTHR23221">
    <property type="entry name" value="GLYCOSYLPHOSPHATIDYLINOSITOL PHOSPHOLIPASE D"/>
    <property type="match status" value="1"/>
</dbReference>
<evidence type="ECO:0000256" key="4">
    <source>
        <dbReference type="ARBA" id="ARBA00023180"/>
    </source>
</evidence>
<organism evidence="7 8">
    <name type="scientific">Crenothrix polyspora</name>
    <dbReference type="NCBI Taxonomy" id="360316"/>
    <lineage>
        <taxon>Bacteria</taxon>
        <taxon>Pseudomonadati</taxon>
        <taxon>Pseudomonadota</taxon>
        <taxon>Gammaproteobacteria</taxon>
        <taxon>Methylococcales</taxon>
        <taxon>Crenotrichaceae</taxon>
        <taxon>Crenothrix</taxon>
    </lineage>
</organism>
<dbReference type="InterPro" id="IPR044016">
    <property type="entry name" value="Big_13"/>
</dbReference>
<dbReference type="EMBL" id="FUKI01000052">
    <property type="protein sequence ID" value="SJM90438.1"/>
    <property type="molecule type" value="Genomic_DNA"/>
</dbReference>
<dbReference type="InterPro" id="IPR041498">
    <property type="entry name" value="Big_6"/>
</dbReference>
<dbReference type="InterPro" id="IPR013517">
    <property type="entry name" value="FG-GAP"/>
</dbReference>
<dbReference type="Gene3D" id="2.60.40.10">
    <property type="entry name" value="Immunoglobulins"/>
    <property type="match status" value="7"/>
</dbReference>
<dbReference type="GO" id="GO:0008305">
    <property type="term" value="C:integrin complex"/>
    <property type="evidence" value="ECO:0007669"/>
    <property type="project" value="InterPro"/>
</dbReference>
<dbReference type="PANTHER" id="PTHR23221:SF7">
    <property type="entry name" value="PHOSPHATIDYLINOSITOL-GLYCAN-SPECIFIC PHOSPHOLIPASE D"/>
    <property type="match status" value="1"/>
</dbReference>
<feature type="domain" description="Bacterial Ig" evidence="5">
    <location>
        <begin position="50"/>
        <end position="129"/>
    </location>
</feature>
<dbReference type="PROSITE" id="PS51470">
    <property type="entry name" value="FG_GAP"/>
    <property type="match status" value="12"/>
</dbReference>
<dbReference type="SUPFAM" id="SSF69318">
    <property type="entry name" value="Integrin alpha N-terminal domain"/>
    <property type="match status" value="8"/>
</dbReference>
<dbReference type="Proteomes" id="UP000195667">
    <property type="component" value="Unassembled WGS sequence"/>
</dbReference>
<dbReference type="NCBIfam" id="NF033510">
    <property type="entry name" value="Ca_tandemer"/>
    <property type="match status" value="1"/>
</dbReference>
<dbReference type="InterPro" id="IPR028994">
    <property type="entry name" value="Integrin_alpha_N"/>
</dbReference>
<dbReference type="Gene3D" id="2.130.10.130">
    <property type="entry name" value="Integrin alpha, N-terminal"/>
    <property type="match status" value="13"/>
</dbReference>
<proteinExistence type="predicted"/>
<feature type="domain" description="Bacterial Ig" evidence="5">
    <location>
        <begin position="2708"/>
        <end position="2789"/>
    </location>
</feature>
<feature type="domain" description="Bacterial Ig-like" evidence="6">
    <location>
        <begin position="830"/>
        <end position="920"/>
    </location>
</feature>
<evidence type="ECO:0000313" key="7">
    <source>
        <dbReference type="EMBL" id="SJM90438.1"/>
    </source>
</evidence>
<keyword evidence="1" id="KW-0732">Signal</keyword>
<name>A0A1R4H2I1_9GAMM</name>